<dbReference type="AlphaFoldDB" id="A0AB36P059"/>
<organism evidence="1 2">
    <name type="scientific">Flavobacterium pectinovorum</name>
    <dbReference type="NCBI Taxonomy" id="29533"/>
    <lineage>
        <taxon>Bacteria</taxon>
        <taxon>Pseudomonadati</taxon>
        <taxon>Bacteroidota</taxon>
        <taxon>Flavobacteriia</taxon>
        <taxon>Flavobacteriales</taxon>
        <taxon>Flavobacteriaceae</taxon>
        <taxon>Flavobacterium</taxon>
    </lineage>
</organism>
<proteinExistence type="predicted"/>
<evidence type="ECO:0000313" key="2">
    <source>
        <dbReference type="Proteomes" id="UP000198431"/>
    </source>
</evidence>
<dbReference type="EMBL" id="MUHB01000010">
    <property type="protein sequence ID" value="OXB04266.1"/>
    <property type="molecule type" value="Genomic_DNA"/>
</dbReference>
<comment type="caution">
    <text evidence="1">The sequence shown here is derived from an EMBL/GenBank/DDBJ whole genome shotgun (WGS) entry which is preliminary data.</text>
</comment>
<evidence type="ECO:0000313" key="1">
    <source>
        <dbReference type="EMBL" id="OXB04266.1"/>
    </source>
</evidence>
<protein>
    <submittedName>
        <fullName evidence="1">Uncharacterized protein</fullName>
    </submittedName>
</protein>
<dbReference type="Proteomes" id="UP000198431">
    <property type="component" value="Unassembled WGS sequence"/>
</dbReference>
<reference evidence="1 2" key="1">
    <citation type="submission" date="2016-11" db="EMBL/GenBank/DDBJ databases">
        <title>Whole genomes of Flavobacteriaceae.</title>
        <authorList>
            <person name="Stine C."/>
            <person name="Li C."/>
            <person name="Tadesse D."/>
        </authorList>
    </citation>
    <scope>NUCLEOTIDE SEQUENCE [LARGE SCALE GENOMIC DNA]</scope>
    <source>
        <strain evidence="1 2">ATCC 19366</strain>
    </source>
</reference>
<accession>A0AB36P059</accession>
<name>A0AB36P059_9FLAO</name>
<sequence length="68" mass="8512">MNKFFFKGSKMQRFKGTKFSFEPLLFFTFTIVDMHNRRDAQQCVYTMHIHKENRQKGMKRFYMFHPFF</sequence>
<gene>
    <name evidence="1" type="ORF">B0A72_12240</name>
</gene>